<evidence type="ECO:0000313" key="3">
    <source>
        <dbReference type="Proteomes" id="UP000326924"/>
    </source>
</evidence>
<proteinExistence type="predicted"/>
<organism evidence="2 3">
    <name type="scientific">Sphaerosporella brunnea</name>
    <dbReference type="NCBI Taxonomy" id="1250544"/>
    <lineage>
        <taxon>Eukaryota</taxon>
        <taxon>Fungi</taxon>
        <taxon>Dikarya</taxon>
        <taxon>Ascomycota</taxon>
        <taxon>Pezizomycotina</taxon>
        <taxon>Pezizomycetes</taxon>
        <taxon>Pezizales</taxon>
        <taxon>Pyronemataceae</taxon>
        <taxon>Sphaerosporella</taxon>
    </lineage>
</organism>
<gene>
    <name evidence="2" type="ORF">FN846DRAFT_892871</name>
</gene>
<accession>A0A5J5ENV0</accession>
<feature type="region of interest" description="Disordered" evidence="1">
    <location>
        <begin position="113"/>
        <end position="191"/>
    </location>
</feature>
<name>A0A5J5ENV0_9PEZI</name>
<comment type="caution">
    <text evidence="2">The sequence shown here is derived from an EMBL/GenBank/DDBJ whole genome shotgun (WGS) entry which is preliminary data.</text>
</comment>
<reference evidence="2 3" key="1">
    <citation type="submission" date="2019-09" db="EMBL/GenBank/DDBJ databases">
        <title>Draft genome of the ectomycorrhizal ascomycete Sphaerosporella brunnea.</title>
        <authorList>
            <consortium name="DOE Joint Genome Institute"/>
            <person name="Benucci G.M."/>
            <person name="Marozzi G."/>
            <person name="Antonielli L."/>
            <person name="Sanchez S."/>
            <person name="Marco P."/>
            <person name="Wang X."/>
            <person name="Falini L.B."/>
            <person name="Barry K."/>
            <person name="Haridas S."/>
            <person name="Lipzen A."/>
            <person name="Labutti K."/>
            <person name="Grigoriev I.V."/>
            <person name="Murat C."/>
            <person name="Martin F."/>
            <person name="Albertini E."/>
            <person name="Donnini D."/>
            <person name="Bonito G."/>
        </authorList>
    </citation>
    <scope>NUCLEOTIDE SEQUENCE [LARGE SCALE GENOMIC DNA]</scope>
    <source>
        <strain evidence="2 3">Sb_GMNB300</strain>
    </source>
</reference>
<sequence>MPSRKKSTCALPAHLLRRSRRLSNLAPLFDGHGIDKIKPRTSKYRYALTAADLAAVPDLYRAATRNKPAHWGAACFRRLLKRQPWPKGTVKVTIQVFPGAEWVVPGDILRIGDPEAFEKDDDDDESDEDEVVEAQDADAESGSDGDSDALPYWYQSFEEARREEIGEEADGDSDSDEPDAEEPVAGGNAVV</sequence>
<feature type="compositionally biased region" description="Acidic residues" evidence="1">
    <location>
        <begin position="165"/>
        <end position="182"/>
    </location>
</feature>
<evidence type="ECO:0000313" key="2">
    <source>
        <dbReference type="EMBL" id="KAA8898263.1"/>
    </source>
</evidence>
<dbReference type="Proteomes" id="UP000326924">
    <property type="component" value="Unassembled WGS sequence"/>
</dbReference>
<keyword evidence="3" id="KW-1185">Reference proteome</keyword>
<dbReference type="EMBL" id="VXIS01000188">
    <property type="protein sequence ID" value="KAA8898263.1"/>
    <property type="molecule type" value="Genomic_DNA"/>
</dbReference>
<dbReference type="AlphaFoldDB" id="A0A5J5ENV0"/>
<feature type="compositionally biased region" description="Acidic residues" evidence="1">
    <location>
        <begin position="118"/>
        <end position="147"/>
    </location>
</feature>
<evidence type="ECO:0000256" key="1">
    <source>
        <dbReference type="SAM" id="MobiDB-lite"/>
    </source>
</evidence>
<protein>
    <submittedName>
        <fullName evidence="2">Uncharacterized protein</fullName>
    </submittedName>
</protein>
<dbReference type="InParanoid" id="A0A5J5ENV0"/>